<evidence type="ECO:0000256" key="9">
    <source>
        <dbReference type="SAM" id="MobiDB-lite"/>
    </source>
</evidence>
<organism evidence="12 13">
    <name type="scientific">Actinia tenebrosa</name>
    <name type="common">Australian red waratah sea anemone</name>
    <dbReference type="NCBI Taxonomy" id="6105"/>
    <lineage>
        <taxon>Eukaryota</taxon>
        <taxon>Metazoa</taxon>
        <taxon>Cnidaria</taxon>
        <taxon>Anthozoa</taxon>
        <taxon>Hexacorallia</taxon>
        <taxon>Actiniaria</taxon>
        <taxon>Actiniidae</taxon>
        <taxon>Actinia</taxon>
    </lineage>
</organism>
<sequence length="1377" mass="159475">MLAEVTTQIKFWMNMENRRYFLLYLWFCIFMTLTTARTLCPRIFFQNIDEGKMPYKVIEGVFVKQSYNYNGFPVYKHEDSTVFFYYSKASAGGSLHFAYGSNYNNYFGVGATVLSYVRPSVWLASSASLDRDDVFSGLISQWFYWNDRDKQNYYATTPPTIKAICVDEDFRECNSDRVYLNVTFHDGKGNTLINASMDYFIRMPGEFSYLRPVYKYYKQSWYLLYTSDQYWVVTRTRYPISSHDDTGAYMRVKDLALRPEYITKTWSVYYNVWRDNYSLKVKCRGIGSMTDKCHTSPCRSGSTCVYTSGNETLCICAPGYMGVRCDIKKVCSKPQPYYTEIGFNFAGNRPGDLAMTFCKGSYPSKRYALCEDGNYWSRQGTSCTSAERFTTERPIYTYPRRVHTSESKPINFDDIPGLTPGILVSAILLQILLPLILWCCAICRKSWKETDEGMEDERRQQQFNEALERQLEMVRRAESQEELDQGVQEYRGTVQQYEREREQTEIKRKKGLYRNASYWRLTSMHMFFSFYLWLIYLLIYESTAYQGVIFFALYIIAIIMLIIAPIVVLIESIFSHELDYIKNIMEDETAWSYIQRMQQVAPVITMKVECYHWETRTRVVYYTDANGNTQSRTETYQERVVTFVDVDTFSYGSWVDASKNEMPALSTVALTRLKIDLHILFGDDETADEYRRQKEAMLERNEHRDDHMDFSYSEEVPGLAKRISAYVDLRLKPWWIRQRYFWLATLLFMTWPYRWLFRAKTAKNYYDLKKKIYKTTNPPPEVDMMDPVALLQQRQKPILLQDHVNPSFSMSELPSAEPPPPPYSSVSPVGIGAPLYPPSTSSYSSDPPYPPNAPVGTPSPPYPPTASGSQPTPPYLPTGPVGTPAPSHSTSAPPGTQAPFYPPTAGTVPYPPNQGTGQAFPAPVMPQAVPSAPPPSYDAAVNQTNPNSCVTFHNDCIIWLSNFHFIKSMTEETPHFDGDTVTAVAVTALLVAILIQFSLPFVLYFCAYCMKTCKTCIEAKQERKLRRELEEEVDRWYLETETAARSKSNEELAKCVQHYHEAVERRDEALKIKRQKGFYRNVTLVRLVSLVAYVSFFMWVAVFVACEMSKCSKYGPSWSYLRVMGFVMLAISPIIVLIESAFSHELDYINNILEDQSAWTFIQNMHLMNPEITIMITCYHFETKTRASSPSEPATSSNKETKLVVTFEQDYPFTYGCCVDASDQELPPLEQGYLTRIKVDPYILLGDSQTKREFAEQQERLVAINKHRDKNISMSIKKEIPGLDKRFSAYADLAAKSWWIRPRYFWLASVLFMSWPYRWIFRARTPKIHYALTKKIYKRNTPPKKDSMDKSTINDILRRHGRVLPDENLQMVLIEQV</sequence>
<feature type="transmembrane region" description="Helical" evidence="10">
    <location>
        <begin position="1117"/>
        <end position="1138"/>
    </location>
</feature>
<evidence type="ECO:0000256" key="7">
    <source>
        <dbReference type="PROSITE-ProRule" id="PRU00076"/>
    </source>
</evidence>
<keyword evidence="7" id="KW-1015">Disulfide bond</keyword>
<evidence type="ECO:0000313" key="12">
    <source>
        <dbReference type="Proteomes" id="UP000515163"/>
    </source>
</evidence>
<evidence type="ECO:0000256" key="5">
    <source>
        <dbReference type="ARBA" id="ARBA00022989"/>
    </source>
</evidence>
<evidence type="ECO:0000256" key="1">
    <source>
        <dbReference type="ARBA" id="ARBA00004141"/>
    </source>
</evidence>
<reference evidence="13" key="1">
    <citation type="submission" date="2025-08" db="UniProtKB">
        <authorList>
            <consortium name="RefSeq"/>
        </authorList>
    </citation>
    <scope>IDENTIFICATION</scope>
    <source>
        <tissue evidence="13">Tentacle</tissue>
    </source>
</reference>
<dbReference type="CDD" id="cd00054">
    <property type="entry name" value="EGF_CA"/>
    <property type="match status" value="1"/>
</dbReference>
<dbReference type="KEGG" id="aten:116289751"/>
<keyword evidence="5 10" id="KW-1133">Transmembrane helix</keyword>
<dbReference type="GeneID" id="116289751"/>
<dbReference type="GO" id="GO:0016020">
    <property type="term" value="C:membrane"/>
    <property type="evidence" value="ECO:0007669"/>
    <property type="project" value="UniProtKB-SubCell"/>
</dbReference>
<dbReference type="Gene3D" id="2.10.25.10">
    <property type="entry name" value="Laminin"/>
    <property type="match status" value="1"/>
</dbReference>
<evidence type="ECO:0000256" key="2">
    <source>
        <dbReference type="ARBA" id="ARBA00006373"/>
    </source>
</evidence>
<name>A0A6P8HIY1_ACTTE</name>
<evidence type="ECO:0000256" key="8">
    <source>
        <dbReference type="SAM" id="Coils"/>
    </source>
</evidence>
<feature type="transmembrane region" description="Helical" evidence="10">
    <location>
        <begin position="422"/>
        <end position="443"/>
    </location>
</feature>
<comment type="similarity">
    <text evidence="3">Belongs to the TMEM151 family.</text>
</comment>
<evidence type="ECO:0000256" key="6">
    <source>
        <dbReference type="ARBA" id="ARBA00023136"/>
    </source>
</evidence>
<dbReference type="InterPro" id="IPR026767">
    <property type="entry name" value="Tmem151"/>
</dbReference>
<feature type="transmembrane region" description="Helical" evidence="10">
    <location>
        <begin position="545"/>
        <end position="570"/>
    </location>
</feature>
<protein>
    <submittedName>
        <fullName evidence="13">Uncharacterized protein LOC116289751</fullName>
    </submittedName>
</protein>
<feature type="coiled-coil region" evidence="8">
    <location>
        <begin position="460"/>
        <end position="507"/>
    </location>
</feature>
<feature type="region of interest" description="Disordered" evidence="9">
    <location>
        <begin position="809"/>
        <end position="938"/>
    </location>
</feature>
<dbReference type="PROSITE" id="PS50026">
    <property type="entry name" value="EGF_3"/>
    <property type="match status" value="1"/>
</dbReference>
<evidence type="ECO:0000256" key="3">
    <source>
        <dbReference type="ARBA" id="ARBA00009583"/>
    </source>
</evidence>
<dbReference type="Pfam" id="PF14857">
    <property type="entry name" value="TMEM151"/>
    <property type="match status" value="2"/>
</dbReference>
<dbReference type="SUPFAM" id="SSF57196">
    <property type="entry name" value="EGF/Laminin"/>
    <property type="match status" value="1"/>
</dbReference>
<gene>
    <name evidence="13" type="primary">LOC116289751</name>
</gene>
<dbReference type="RefSeq" id="XP_031552555.1">
    <property type="nucleotide sequence ID" value="XM_031696695.1"/>
</dbReference>
<feature type="transmembrane region" description="Helical" evidence="10">
    <location>
        <begin position="21"/>
        <end position="39"/>
    </location>
</feature>
<evidence type="ECO:0000259" key="11">
    <source>
        <dbReference type="PROSITE" id="PS50026"/>
    </source>
</evidence>
<feature type="compositionally biased region" description="Pro residues" evidence="9">
    <location>
        <begin position="847"/>
        <end position="864"/>
    </location>
</feature>
<keyword evidence="8" id="KW-0175">Coiled coil</keyword>
<feature type="transmembrane region" description="Helical" evidence="10">
    <location>
        <begin position="983"/>
        <end position="1005"/>
    </location>
</feature>
<proteinExistence type="inferred from homology"/>
<dbReference type="PROSITE" id="PS01186">
    <property type="entry name" value="EGF_2"/>
    <property type="match status" value="1"/>
</dbReference>
<keyword evidence="7" id="KW-0245">EGF-like domain</keyword>
<dbReference type="InterPro" id="IPR000742">
    <property type="entry name" value="EGF"/>
</dbReference>
<comment type="similarity">
    <text evidence="2">Belongs to the EGF domain peptide family.</text>
</comment>
<comment type="caution">
    <text evidence="7">Lacks conserved residue(s) required for the propagation of feature annotation.</text>
</comment>
<keyword evidence="6 10" id="KW-0472">Membrane</keyword>
<dbReference type="PROSITE" id="PS00022">
    <property type="entry name" value="EGF_1"/>
    <property type="match status" value="1"/>
</dbReference>
<accession>A0A6P8HIY1</accession>
<dbReference type="PANTHER" id="PTHR31893:SF5">
    <property type="entry name" value="TRANSMEMBRANE PROTEIN 151 HOMOLOG"/>
    <property type="match status" value="1"/>
</dbReference>
<comment type="subcellular location">
    <subcellularLocation>
        <location evidence="1">Membrane</location>
        <topology evidence="1">Multi-pass membrane protein</topology>
    </subcellularLocation>
</comment>
<feature type="compositionally biased region" description="Low complexity" evidence="9">
    <location>
        <begin position="882"/>
        <end position="895"/>
    </location>
</feature>
<dbReference type="InParanoid" id="A0A6P8HIY1"/>
<dbReference type="Proteomes" id="UP000515163">
    <property type="component" value="Unplaced"/>
</dbReference>
<feature type="transmembrane region" description="Helical" evidence="10">
    <location>
        <begin position="518"/>
        <end position="539"/>
    </location>
</feature>
<dbReference type="PANTHER" id="PTHR31893">
    <property type="entry name" value="TRANSMEMBRANE PROTEIN 151 HOMOLOG"/>
    <property type="match status" value="1"/>
</dbReference>
<feature type="transmembrane region" description="Helical" evidence="10">
    <location>
        <begin position="1083"/>
        <end position="1105"/>
    </location>
</feature>
<evidence type="ECO:0000256" key="4">
    <source>
        <dbReference type="ARBA" id="ARBA00022692"/>
    </source>
</evidence>
<keyword evidence="4 10" id="KW-0812">Transmembrane</keyword>
<evidence type="ECO:0000256" key="10">
    <source>
        <dbReference type="SAM" id="Phobius"/>
    </source>
</evidence>
<feature type="domain" description="EGF-like" evidence="11">
    <location>
        <begin position="289"/>
        <end position="326"/>
    </location>
</feature>
<feature type="transmembrane region" description="Helical" evidence="10">
    <location>
        <begin position="740"/>
        <end position="757"/>
    </location>
</feature>
<feature type="transmembrane region" description="Helical" evidence="10">
    <location>
        <begin position="1304"/>
        <end position="1321"/>
    </location>
</feature>
<dbReference type="OrthoDB" id="5981492at2759"/>
<evidence type="ECO:0000313" key="13">
    <source>
        <dbReference type="RefSeq" id="XP_031552555.1"/>
    </source>
</evidence>
<keyword evidence="12" id="KW-1185">Reference proteome</keyword>
<feature type="disulfide bond" evidence="7">
    <location>
        <begin position="316"/>
        <end position="325"/>
    </location>
</feature>